<reference evidence="3 4" key="1">
    <citation type="submission" date="2020-01" db="EMBL/GenBank/DDBJ databases">
        <title>Whole genome and functional gene identification of agarase of Vibrio HN897.</title>
        <authorList>
            <person name="Liu Y."/>
            <person name="Zhao Z."/>
        </authorList>
    </citation>
    <scope>NUCLEOTIDE SEQUENCE [LARGE SCALE GENOMIC DNA]</scope>
    <source>
        <strain evidence="3 4">HN897</strain>
    </source>
</reference>
<dbReference type="InterPro" id="IPR028087">
    <property type="entry name" value="Tad_N"/>
</dbReference>
<sequence length="401" mass="41566">MVTMAMIGVLGVVALAVDVNHALLNKTRLQNGVDAAALAGAVVLDSGGSPAQATTAINETLTNVTNASGNDEMTFSSGTLIIQYSNDPRVFPDSDYTVSDDSYVRVSVSSFPLEDFFAGIFGIAKDIDASAVAGPSPGIEILQNVVPIAVCSGGEGLGATGYLQDKIYALKMASQQQSEMGPGNFQLLDFGSGAATIRDALAGGYEGEIDISEDVTTKPGGSVGPVGQGLNTRFNVYEGGGVNSSDYPPDIYTKEPVTKATLDSAGEVVYEDTTGADGNPWMYSDYLSELGCNTDNTGACTCTAGSANCTVDQGGQPDRRILPVPIVNCDSADGGTSTYSIEAIGCFFMLQQAPTSNSGKEPVFGEFIEDCTVTGGTPGDNSSDEGPYRIVLYEDPYSEDS</sequence>
<dbReference type="Pfam" id="PF13400">
    <property type="entry name" value="Tad"/>
    <property type="match status" value="1"/>
</dbReference>
<feature type="region of interest" description="Disordered" evidence="1">
    <location>
        <begin position="374"/>
        <end position="401"/>
    </location>
</feature>
<evidence type="ECO:0000313" key="3">
    <source>
        <dbReference type="EMBL" id="QIA64744.1"/>
    </source>
</evidence>
<dbReference type="AlphaFoldDB" id="A0A7Z2YF33"/>
<protein>
    <submittedName>
        <fullName evidence="3">Pilus assembly protein</fullName>
    </submittedName>
</protein>
<evidence type="ECO:0000259" key="2">
    <source>
        <dbReference type="Pfam" id="PF13400"/>
    </source>
</evidence>
<feature type="domain" description="Putative Flp pilus-assembly TadG-like N-terminal" evidence="2">
    <location>
        <begin position="3"/>
        <end position="42"/>
    </location>
</feature>
<dbReference type="KEGG" id="vas:GT360_11375"/>
<evidence type="ECO:0000256" key="1">
    <source>
        <dbReference type="SAM" id="MobiDB-lite"/>
    </source>
</evidence>
<evidence type="ECO:0000313" key="4">
    <source>
        <dbReference type="Proteomes" id="UP000464262"/>
    </source>
</evidence>
<proteinExistence type="predicted"/>
<keyword evidence="4" id="KW-1185">Reference proteome</keyword>
<accession>A0A7Z2YF33</accession>
<dbReference type="EMBL" id="CP047475">
    <property type="protein sequence ID" value="QIA64744.1"/>
    <property type="molecule type" value="Genomic_DNA"/>
</dbReference>
<gene>
    <name evidence="3" type="ORF">GT360_11375</name>
</gene>
<name>A0A7Z2YF33_9VIBR</name>
<organism evidence="3 4">
    <name type="scientific">Vibrio astriarenae</name>
    <dbReference type="NCBI Taxonomy" id="1481923"/>
    <lineage>
        <taxon>Bacteria</taxon>
        <taxon>Pseudomonadati</taxon>
        <taxon>Pseudomonadota</taxon>
        <taxon>Gammaproteobacteria</taxon>
        <taxon>Vibrionales</taxon>
        <taxon>Vibrionaceae</taxon>
        <taxon>Vibrio</taxon>
    </lineage>
</organism>
<dbReference type="Proteomes" id="UP000464262">
    <property type="component" value="Chromosome 1"/>
</dbReference>